<sequence>MMKSDQLEILISRFSKWADSASEFVAALLSDDVDQKEMISDRLEIFTHRFAKWTGSASGFVAALLSILVLFVAGLIYGFSQDWERGLSIYIGVITFLMVFLIQRGQNKELSILQVKLNELIAVTKHADNRLINVEDLTEKEISAVQEIHHKIGEEDS</sequence>
<feature type="transmembrane region" description="Helical" evidence="1">
    <location>
        <begin position="85"/>
        <end position="102"/>
    </location>
</feature>
<proteinExistence type="predicted"/>
<protein>
    <submittedName>
        <fullName evidence="2">Low affinity Fe/Cu permease</fullName>
    </submittedName>
</protein>
<evidence type="ECO:0000313" key="3">
    <source>
        <dbReference type="Proteomes" id="UP000240010"/>
    </source>
</evidence>
<reference evidence="2 3" key="1">
    <citation type="submission" date="2018-02" db="EMBL/GenBank/DDBJ databases">
        <title>Subsurface microbial communities from deep shales in Ohio and West Virginia, USA.</title>
        <authorList>
            <person name="Wrighton K."/>
        </authorList>
    </citation>
    <scope>NUCLEOTIDE SEQUENCE [LARGE SCALE GENOMIC DNA]</scope>
    <source>
        <strain evidence="2 3">OWC-DMM</strain>
    </source>
</reference>
<organism evidence="2 3">
    <name type="scientific">Methylobacter tundripaludum</name>
    <dbReference type="NCBI Taxonomy" id="173365"/>
    <lineage>
        <taxon>Bacteria</taxon>
        <taxon>Pseudomonadati</taxon>
        <taxon>Pseudomonadota</taxon>
        <taxon>Gammaproteobacteria</taxon>
        <taxon>Methylococcales</taxon>
        <taxon>Methylococcaceae</taxon>
        <taxon>Methylobacter</taxon>
    </lineage>
</organism>
<dbReference type="AlphaFoldDB" id="A0A2S6HGQ8"/>
<accession>A0A2S6HGQ8</accession>
<evidence type="ECO:0000256" key="1">
    <source>
        <dbReference type="SAM" id="Phobius"/>
    </source>
</evidence>
<dbReference type="EMBL" id="PTIZ01000003">
    <property type="protein sequence ID" value="PPK76652.1"/>
    <property type="molecule type" value="Genomic_DNA"/>
</dbReference>
<dbReference type="GO" id="GO:0055085">
    <property type="term" value="P:transmembrane transport"/>
    <property type="evidence" value="ECO:0007669"/>
    <property type="project" value="InterPro"/>
</dbReference>
<dbReference type="InterPro" id="IPR007251">
    <property type="entry name" value="Iron_permease_Fet4"/>
</dbReference>
<dbReference type="RefSeq" id="WP_104428335.1">
    <property type="nucleotide sequence ID" value="NZ_PTIZ01000003.1"/>
</dbReference>
<keyword evidence="1" id="KW-0472">Membrane</keyword>
<keyword evidence="1" id="KW-0812">Transmembrane</keyword>
<feature type="transmembrane region" description="Helical" evidence="1">
    <location>
        <begin position="59"/>
        <end position="79"/>
    </location>
</feature>
<keyword evidence="1" id="KW-1133">Transmembrane helix</keyword>
<gene>
    <name evidence="2" type="ORF">B0F87_103259</name>
</gene>
<name>A0A2S6HGQ8_9GAMM</name>
<evidence type="ECO:0000313" key="2">
    <source>
        <dbReference type="EMBL" id="PPK76652.1"/>
    </source>
</evidence>
<dbReference type="Proteomes" id="UP000240010">
    <property type="component" value="Unassembled WGS sequence"/>
</dbReference>
<dbReference type="Pfam" id="PF04120">
    <property type="entry name" value="Iron_permease"/>
    <property type="match status" value="1"/>
</dbReference>
<comment type="caution">
    <text evidence="2">The sequence shown here is derived from an EMBL/GenBank/DDBJ whole genome shotgun (WGS) entry which is preliminary data.</text>
</comment>